<evidence type="ECO:0000313" key="2">
    <source>
        <dbReference type="Proteomes" id="UP001212170"/>
    </source>
</evidence>
<organism evidence="1 2">
    <name type="scientific">Flavobacterium azizsancarii</name>
    <dbReference type="NCBI Taxonomy" id="2961580"/>
    <lineage>
        <taxon>Bacteria</taxon>
        <taxon>Pseudomonadati</taxon>
        <taxon>Bacteroidota</taxon>
        <taxon>Flavobacteriia</taxon>
        <taxon>Flavobacteriales</taxon>
        <taxon>Flavobacteriaceae</taxon>
        <taxon>Flavobacterium</taxon>
    </lineage>
</organism>
<name>A0ABT4W9L7_9FLAO</name>
<comment type="caution">
    <text evidence="1">The sequence shown here is derived from an EMBL/GenBank/DDBJ whole genome shotgun (WGS) entry which is preliminary data.</text>
</comment>
<reference evidence="1 2" key="1">
    <citation type="journal article" date="2023" name="Chemosphere">
        <title>Whole genome analysis of Flavobacterium aziz-sancarii sp. nov., isolated from Ardley Island (Antarctica), revealed a rich resistome and bioremediation potential.</title>
        <authorList>
            <person name="Otur C."/>
            <person name="Okay S."/>
            <person name="Kurt-Kizildogan A."/>
        </authorList>
    </citation>
    <scope>NUCLEOTIDE SEQUENCE [LARGE SCALE GENOMIC DNA]</scope>
    <source>
        <strain evidence="1 2">AC</strain>
    </source>
</reference>
<sequence>MEELPHENYLNFDFPEGTYIIKIQDLIDKAFDEKERLEANYNDKFNYNQDDEFNELS</sequence>
<evidence type="ECO:0000313" key="1">
    <source>
        <dbReference type="EMBL" id="MDA6068942.1"/>
    </source>
</evidence>
<keyword evidence="2" id="KW-1185">Reference proteome</keyword>
<accession>A0ABT4W9L7</accession>
<dbReference type="RefSeq" id="WP_271334775.1">
    <property type="nucleotide sequence ID" value="NZ_JAMZNK010000005.1"/>
</dbReference>
<protein>
    <submittedName>
        <fullName evidence="1">Uncharacterized protein</fullName>
    </submittedName>
</protein>
<gene>
    <name evidence="1" type="ORF">NJT12_04835</name>
</gene>
<dbReference type="Proteomes" id="UP001212170">
    <property type="component" value="Unassembled WGS sequence"/>
</dbReference>
<dbReference type="EMBL" id="JAMZNK010000005">
    <property type="protein sequence ID" value="MDA6068942.1"/>
    <property type="molecule type" value="Genomic_DNA"/>
</dbReference>
<proteinExistence type="predicted"/>